<accession>A0A975PVP8</accession>
<dbReference type="RefSeq" id="WP_211697257.1">
    <property type="nucleotide sequence ID" value="NZ_CP046600.1"/>
</dbReference>
<dbReference type="EMBL" id="CP046600">
    <property type="protein sequence ID" value="QUR65833.1"/>
    <property type="molecule type" value="Genomic_DNA"/>
</dbReference>
<keyword evidence="1" id="KW-0472">Membrane</keyword>
<dbReference type="KEGG" id="mspg:F6B93_00955"/>
<name>A0A975PVP8_9MYCO</name>
<feature type="domain" description="ABM" evidence="2">
    <location>
        <begin position="110"/>
        <end position="207"/>
    </location>
</feature>
<dbReference type="AlphaFoldDB" id="A0A975PVP8"/>
<dbReference type="Gene3D" id="3.30.70.100">
    <property type="match status" value="2"/>
</dbReference>
<dbReference type="InterPro" id="IPR038762">
    <property type="entry name" value="ABM_predict"/>
</dbReference>
<proteinExistence type="predicted"/>
<keyword evidence="1" id="KW-0812">Transmembrane</keyword>
<evidence type="ECO:0000313" key="3">
    <source>
        <dbReference type="EMBL" id="QUR65833.1"/>
    </source>
</evidence>
<dbReference type="PROSITE" id="PS51725">
    <property type="entry name" value="ABM"/>
    <property type="match status" value="1"/>
</dbReference>
<protein>
    <recommendedName>
        <fullName evidence="2">ABM domain-containing protein</fullName>
    </recommendedName>
</protein>
<sequence length="314" mass="34619">MSPSGQDVVATAVVARKVHPDRVEAYKAWQAEIDAATSKSPGFIGTETIPPVPGVHDDWVIIFRFDSKEHLTLWMESEQRRELIERGEQLLAAPADEHTMVGGQPASSSVTVVVSATPRPGREAEFRAAENALATAARSFAGFTGYELLEPAQDVAGAWTSLYRFEDSRHADSWLRSKTRAQLLEELHKQVEHNVIRKVPSAFGSWFSFDELDGANTPNWKQSMTVLLMLFPTIMCINYLTGYLNGVGVPLFLRTFTSNVLSTIALGFVLMPLATRALSFWLRPGVPTKTTVRGAVLVVVLYAVLLGFWGIVTL</sequence>
<dbReference type="Pfam" id="PF03992">
    <property type="entry name" value="ABM"/>
    <property type="match status" value="2"/>
</dbReference>
<organism evidence="3 4">
    <name type="scientific">Mycobacterium spongiae</name>
    <dbReference type="NCBI Taxonomy" id="886343"/>
    <lineage>
        <taxon>Bacteria</taxon>
        <taxon>Bacillati</taxon>
        <taxon>Actinomycetota</taxon>
        <taxon>Actinomycetes</taxon>
        <taxon>Mycobacteriales</taxon>
        <taxon>Mycobacteriaceae</taxon>
        <taxon>Mycobacterium</taxon>
    </lineage>
</organism>
<dbReference type="Proteomes" id="UP000682202">
    <property type="component" value="Chromosome"/>
</dbReference>
<reference evidence="3" key="1">
    <citation type="submission" date="2019-12" db="EMBL/GenBank/DDBJ databases">
        <title>Mycobacterium spongiae sp. nov.</title>
        <authorList>
            <person name="Stinear T."/>
        </authorList>
    </citation>
    <scope>NUCLEOTIDE SEQUENCE</scope>
    <source>
        <strain evidence="3">FSD4b-SM</strain>
    </source>
</reference>
<dbReference type="PANTHER" id="PTHR40057">
    <property type="entry name" value="SLR1162 PROTEIN"/>
    <property type="match status" value="1"/>
</dbReference>
<feature type="transmembrane region" description="Helical" evidence="1">
    <location>
        <begin position="226"/>
        <end position="244"/>
    </location>
</feature>
<feature type="transmembrane region" description="Helical" evidence="1">
    <location>
        <begin position="264"/>
        <end position="282"/>
    </location>
</feature>
<dbReference type="SUPFAM" id="SSF54909">
    <property type="entry name" value="Dimeric alpha+beta barrel"/>
    <property type="match status" value="2"/>
</dbReference>
<evidence type="ECO:0000256" key="1">
    <source>
        <dbReference type="SAM" id="Phobius"/>
    </source>
</evidence>
<evidence type="ECO:0000313" key="4">
    <source>
        <dbReference type="Proteomes" id="UP000682202"/>
    </source>
</evidence>
<dbReference type="PANTHER" id="PTHR40057:SF1">
    <property type="entry name" value="SLR1162 PROTEIN"/>
    <property type="match status" value="1"/>
</dbReference>
<keyword evidence="1" id="KW-1133">Transmembrane helix</keyword>
<dbReference type="InterPro" id="IPR007138">
    <property type="entry name" value="ABM_dom"/>
</dbReference>
<dbReference type="InterPro" id="IPR011008">
    <property type="entry name" value="Dimeric_a/b-barrel"/>
</dbReference>
<gene>
    <name evidence="3" type="ORF">F6B93_00955</name>
</gene>
<feature type="transmembrane region" description="Helical" evidence="1">
    <location>
        <begin position="294"/>
        <end position="312"/>
    </location>
</feature>
<keyword evidence="4" id="KW-1185">Reference proteome</keyword>
<evidence type="ECO:0000259" key="2">
    <source>
        <dbReference type="PROSITE" id="PS51725"/>
    </source>
</evidence>